<feature type="compositionally biased region" description="Low complexity" evidence="1">
    <location>
        <begin position="274"/>
        <end position="283"/>
    </location>
</feature>
<protein>
    <submittedName>
        <fullName evidence="2">Uncharacterized protein</fullName>
    </submittedName>
</protein>
<dbReference type="EnsemblMetazoa" id="ACOM031104-RA">
    <property type="protein sequence ID" value="ACOM031104-PA.1"/>
    <property type="gene ID" value="ACOM031104"/>
</dbReference>
<dbReference type="AlphaFoldDB" id="A0A8W7PFR3"/>
<proteinExistence type="predicted"/>
<evidence type="ECO:0000313" key="2">
    <source>
        <dbReference type="EnsemblMetazoa" id="ACOM031104-PA.1"/>
    </source>
</evidence>
<sequence>MVLLVPGQGLRADYTTVPAAATARVVLDRRLVLVVATAPGHRWQPVGALAKPPQRVQVHYKSKLPYASLRTPATPTHSRVARYGGVSGHRSIFGSADTNNIESTNSPCMGGVVDTFLAPISPCRCGRRRRRRCCRPSRARLAQPVREAVPVGEQAAARLTRTSHTAGTTTTTVPAHLGLLCCVPHLVSDHFPARSDQIDMLLVPLLEPPSGSGSASSTSSSCWRVCSFSVTSVPSGLASCRMSVSSLSMTFRVLTDCCTSWGPVGCCSSVRAFSDSSSSRMSSTPLLIARSRSED</sequence>
<feature type="region of interest" description="Disordered" evidence="1">
    <location>
        <begin position="274"/>
        <end position="295"/>
    </location>
</feature>
<accession>A0A8W7PFR3</accession>
<reference evidence="2" key="1">
    <citation type="submission" date="2022-08" db="UniProtKB">
        <authorList>
            <consortium name="EnsemblMetazoa"/>
        </authorList>
    </citation>
    <scope>IDENTIFICATION</scope>
</reference>
<name>A0A8W7PFR3_ANOCL</name>
<dbReference type="Proteomes" id="UP000075882">
    <property type="component" value="Unassembled WGS sequence"/>
</dbReference>
<evidence type="ECO:0000256" key="1">
    <source>
        <dbReference type="SAM" id="MobiDB-lite"/>
    </source>
</evidence>
<organism evidence="2">
    <name type="scientific">Anopheles coluzzii</name>
    <name type="common">African malaria mosquito</name>
    <dbReference type="NCBI Taxonomy" id="1518534"/>
    <lineage>
        <taxon>Eukaryota</taxon>
        <taxon>Metazoa</taxon>
        <taxon>Ecdysozoa</taxon>
        <taxon>Arthropoda</taxon>
        <taxon>Hexapoda</taxon>
        <taxon>Insecta</taxon>
        <taxon>Pterygota</taxon>
        <taxon>Neoptera</taxon>
        <taxon>Endopterygota</taxon>
        <taxon>Diptera</taxon>
        <taxon>Nematocera</taxon>
        <taxon>Culicoidea</taxon>
        <taxon>Culicidae</taxon>
        <taxon>Anophelinae</taxon>
        <taxon>Anopheles</taxon>
    </lineage>
</organism>